<dbReference type="OrthoDB" id="992923at2759"/>
<evidence type="ECO:0000259" key="2">
    <source>
        <dbReference type="Pfam" id="PF03107"/>
    </source>
</evidence>
<dbReference type="Pfam" id="PF03107">
    <property type="entry name" value="C1_2"/>
    <property type="match status" value="1"/>
</dbReference>
<comment type="caution">
    <text evidence="3">The sequence shown here is derived from an EMBL/GenBank/DDBJ whole genome shotgun (WGS) entry which is preliminary data.</text>
</comment>
<protein>
    <submittedName>
        <fullName evidence="3">DC1 domain-containing protein</fullName>
    </submittedName>
</protein>
<dbReference type="EMBL" id="AWUE01012409">
    <property type="protein sequence ID" value="OMP09238.1"/>
    <property type="molecule type" value="Genomic_DNA"/>
</dbReference>
<name>A0A1R3KQD5_9ROSI</name>
<gene>
    <name evidence="3" type="ORF">COLO4_05669</name>
</gene>
<evidence type="ECO:0000256" key="1">
    <source>
        <dbReference type="ARBA" id="ARBA00022737"/>
    </source>
</evidence>
<sequence length="306" mass="35243">MEHQKLNCRLCYDEVKTEHGNYICLKQDCDYVYHVKCVAASIDLYEIIDPNEIEDLLKDKPVESCITCVIERNESVEALKIKHLFHEHELMLIKEEDVDHDHDHKQCDGCTGTWMVGWFLYLSPLNQMVFLSANLVGTNAVVSSTRTKQSLGFCAFDVLKFQVPSSILDTNIFSYVICIVTGRGSALVVVEIDHNIDLTYRDKSDDPTQHHCDICEEVRNPDRWLYHCSICDNSVHPRCVLGGYSFIKIGSMYKDEDHPHPLTFVQKIYYYPKCAKCGDYCPDLSLECATCNYIVHWECNSPDFED</sequence>
<dbReference type="SUPFAM" id="SSF57889">
    <property type="entry name" value="Cysteine-rich domain"/>
    <property type="match status" value="1"/>
</dbReference>
<evidence type="ECO:0000313" key="4">
    <source>
        <dbReference type="Proteomes" id="UP000187203"/>
    </source>
</evidence>
<keyword evidence="4" id="KW-1185">Reference proteome</keyword>
<proteinExistence type="predicted"/>
<evidence type="ECO:0000313" key="3">
    <source>
        <dbReference type="EMBL" id="OMP09238.1"/>
    </source>
</evidence>
<dbReference type="Gene3D" id="3.30.40.10">
    <property type="entry name" value="Zinc/RING finger domain, C3HC4 (zinc finger)"/>
    <property type="match status" value="1"/>
</dbReference>
<dbReference type="InterPro" id="IPR046349">
    <property type="entry name" value="C1-like_sf"/>
</dbReference>
<dbReference type="AlphaFoldDB" id="A0A1R3KQD5"/>
<feature type="domain" description="DC1" evidence="2">
    <location>
        <begin position="193"/>
        <end position="240"/>
    </location>
</feature>
<organism evidence="3 4">
    <name type="scientific">Corchorus olitorius</name>
    <dbReference type="NCBI Taxonomy" id="93759"/>
    <lineage>
        <taxon>Eukaryota</taxon>
        <taxon>Viridiplantae</taxon>
        <taxon>Streptophyta</taxon>
        <taxon>Embryophyta</taxon>
        <taxon>Tracheophyta</taxon>
        <taxon>Spermatophyta</taxon>
        <taxon>Magnoliopsida</taxon>
        <taxon>eudicotyledons</taxon>
        <taxon>Gunneridae</taxon>
        <taxon>Pentapetalae</taxon>
        <taxon>rosids</taxon>
        <taxon>malvids</taxon>
        <taxon>Malvales</taxon>
        <taxon>Malvaceae</taxon>
        <taxon>Grewioideae</taxon>
        <taxon>Apeibeae</taxon>
        <taxon>Corchorus</taxon>
    </lineage>
</organism>
<dbReference type="Proteomes" id="UP000187203">
    <property type="component" value="Unassembled WGS sequence"/>
</dbReference>
<dbReference type="PANTHER" id="PTHR32410">
    <property type="entry name" value="CYSTEINE/HISTIDINE-RICH C1 DOMAIN FAMILY PROTEIN"/>
    <property type="match status" value="1"/>
</dbReference>
<dbReference type="InterPro" id="IPR053192">
    <property type="entry name" value="Vacuole_Formation_Reg"/>
</dbReference>
<dbReference type="PANTHER" id="PTHR32410:SF216">
    <property type="entry name" value="PHORBOL-ESTER_DAG-TYPE DOMAIN-CONTAINING PROTEIN"/>
    <property type="match status" value="1"/>
</dbReference>
<dbReference type="STRING" id="93759.A0A1R3KQD5"/>
<keyword evidence="1" id="KW-0677">Repeat</keyword>
<accession>A0A1R3KQD5</accession>
<dbReference type="InterPro" id="IPR004146">
    <property type="entry name" value="DC1"/>
</dbReference>
<reference evidence="4" key="1">
    <citation type="submission" date="2013-09" db="EMBL/GenBank/DDBJ databases">
        <title>Corchorus olitorius genome sequencing.</title>
        <authorList>
            <person name="Alam M."/>
            <person name="Haque M.S."/>
            <person name="Islam M.S."/>
            <person name="Emdad E.M."/>
            <person name="Islam M.M."/>
            <person name="Ahmed B."/>
            <person name="Halim A."/>
            <person name="Hossen Q.M.M."/>
            <person name="Hossain M.Z."/>
            <person name="Ahmed R."/>
            <person name="Khan M.M."/>
            <person name="Islam R."/>
            <person name="Rashid M.M."/>
            <person name="Khan S.A."/>
            <person name="Rahman M.S."/>
            <person name="Alam M."/>
            <person name="Yahiya A.S."/>
            <person name="Khan M.S."/>
            <person name="Azam M.S."/>
            <person name="Haque T."/>
            <person name="Lashkar M.Z.H."/>
            <person name="Akhand A.I."/>
            <person name="Morshed G."/>
            <person name="Roy S."/>
            <person name="Uddin K.S."/>
            <person name="Rabeya T."/>
            <person name="Hossain A.S."/>
            <person name="Chowdhury A."/>
            <person name="Snigdha A.R."/>
            <person name="Mortoza M.S."/>
            <person name="Matin S.A."/>
            <person name="Hoque S.M.E."/>
            <person name="Islam M.K."/>
            <person name="Roy D.K."/>
            <person name="Haider R."/>
            <person name="Moosa M.M."/>
            <person name="Elias S.M."/>
            <person name="Hasan A.M."/>
            <person name="Jahan S."/>
            <person name="Shafiuddin M."/>
            <person name="Mahmood N."/>
            <person name="Shommy N.S."/>
        </authorList>
    </citation>
    <scope>NUCLEOTIDE SEQUENCE [LARGE SCALE GENOMIC DNA]</scope>
    <source>
        <strain evidence="4">cv. O-4</strain>
    </source>
</reference>
<dbReference type="InterPro" id="IPR013083">
    <property type="entry name" value="Znf_RING/FYVE/PHD"/>
</dbReference>